<proteinExistence type="predicted"/>
<organism evidence="1 2">
    <name type="scientific">Schaalia cardiffensis F0333</name>
    <dbReference type="NCBI Taxonomy" id="888050"/>
    <lineage>
        <taxon>Bacteria</taxon>
        <taxon>Bacillati</taxon>
        <taxon>Actinomycetota</taxon>
        <taxon>Actinomycetes</taxon>
        <taxon>Actinomycetales</taxon>
        <taxon>Actinomycetaceae</taxon>
        <taxon>Schaalia</taxon>
    </lineage>
</organism>
<reference evidence="1 2" key="1">
    <citation type="submission" date="2013-03" db="EMBL/GenBank/DDBJ databases">
        <title>Reference genome for the Human Microbiome Project.</title>
        <authorList>
            <person name="Aqrawi P."/>
            <person name="Ayvaz T."/>
            <person name="Bess C."/>
            <person name="Blankenburg K."/>
            <person name="Coyle M."/>
            <person name="Deng J."/>
            <person name="Forbes L."/>
            <person name="Fowler G."/>
            <person name="Francisco L."/>
            <person name="Fu Q."/>
            <person name="Gibbs R."/>
            <person name="Gross S."/>
            <person name="Gubbala S."/>
            <person name="Hale W."/>
            <person name="Hemphill L."/>
            <person name="Highlander S."/>
            <person name="Hirani K."/>
            <person name="Jackson L."/>
            <person name="Jakkamsetti A."/>
            <person name="Javaid M."/>
            <person name="Jayaseelan J.C."/>
            <person name="Jiang H."/>
            <person name="Joshi V."/>
            <person name="Korchina V."/>
            <person name="Kovar C."/>
            <person name="Lara F."/>
            <person name="Lee S."/>
            <person name="Liu Y."/>
            <person name="Mata R."/>
            <person name="Mathew T."/>
            <person name="Munidasa M."/>
            <person name="Muzny D."/>
            <person name="Nazareth L."/>
            <person name="Ngo R."/>
            <person name="Nguyen L."/>
            <person name="Nguyen N."/>
            <person name="Okwuonu G."/>
            <person name="Ongeri F."/>
            <person name="Palculict T."/>
            <person name="Patil S."/>
            <person name="Petrosino J."/>
            <person name="Pham C."/>
            <person name="Pham P."/>
            <person name="Pu L.-L."/>
            <person name="Qin X."/>
            <person name="Qu J."/>
            <person name="Reid J."/>
            <person name="Ross M."/>
            <person name="Ruth R."/>
            <person name="Saada N."/>
            <person name="San Lucas F."/>
            <person name="Santibanez J."/>
            <person name="Shang Y."/>
            <person name="Simmons D."/>
            <person name="Song X.-Z."/>
            <person name="Tang L.-Y."/>
            <person name="Thornton R."/>
            <person name="Warren J."/>
            <person name="Weissenberger G."/>
            <person name="Wilczek-Boney K."/>
            <person name="Worley K."/>
            <person name="Youmans B."/>
            <person name="Zhang J."/>
            <person name="Zhang L."/>
            <person name="Zhao Z."/>
            <person name="Zhou C."/>
            <person name="Zhu D."/>
            <person name="Zhu Y."/>
        </authorList>
    </citation>
    <scope>NUCLEOTIDE SEQUENCE [LARGE SCALE GENOMIC DNA]</scope>
    <source>
        <strain evidence="1 2">F0333</strain>
    </source>
</reference>
<evidence type="ECO:0000313" key="2">
    <source>
        <dbReference type="Proteomes" id="UP000013015"/>
    </source>
</evidence>
<dbReference type="HOGENOM" id="CLU_3148417_0_0_11"/>
<dbReference type="EMBL" id="AQHZ01000024">
    <property type="protein sequence ID" value="ENO17543.1"/>
    <property type="molecule type" value="Genomic_DNA"/>
</dbReference>
<sequence>MGAIGQEEDGNRGIRWGRVVALADVMACSRFPNMLCRLFQVFRQKWAS</sequence>
<protein>
    <submittedName>
        <fullName evidence="1">Uncharacterized protein</fullName>
    </submittedName>
</protein>
<keyword evidence="2" id="KW-1185">Reference proteome</keyword>
<name>N6X8R5_9ACTO</name>
<accession>N6X8R5</accession>
<gene>
    <name evidence="1" type="ORF">HMPREF9004_1453</name>
</gene>
<comment type="caution">
    <text evidence="1">The sequence shown here is derived from an EMBL/GenBank/DDBJ whole genome shotgun (WGS) entry which is preliminary data.</text>
</comment>
<evidence type="ECO:0000313" key="1">
    <source>
        <dbReference type="EMBL" id="ENO17543.1"/>
    </source>
</evidence>
<dbReference type="STRING" id="888050.HMPREF9004_1453"/>
<dbReference type="AlphaFoldDB" id="N6X8R5"/>
<dbReference type="Proteomes" id="UP000013015">
    <property type="component" value="Unassembled WGS sequence"/>
</dbReference>